<name>D6RP67_COPC7</name>
<dbReference type="STRING" id="240176.D6RP67"/>
<sequence>MLSVRFILSSLLLLAPAVKVSLAAPSPSGPAQCITFDANWNLLAFNFDGKDYNAGPGPSFSESTDITQPENRPPFDVISSSPLCFLSKFTNSIYVLNADANDRSSVYIYDATAQSWSKQVTSDPPASYAPETFGAILDHDTNVFYVLSEGDIRSLNMELLKSATDEAIPWNLVQTPQLTPGGEGSSEGQSYEPVLALARNHVHFLGVPGLEPGTDRIFVIHFSYLQPEIQSYGEIQFPNTHGKTASFFKDTGVQTHYAFIPDDGSNTYVIDYNTNTTMRLPGPPLTDPYAMYAASPNALVQLGSSQGTLQWLSFDQDTNQGGSEWTPITSLPQVTGITSTPSTGNRTASGNSTNSGNGTSGAGEEGEEGGAPAPAYTKPLLLVASLFSLALGAFAL</sequence>
<dbReference type="Proteomes" id="UP000001861">
    <property type="component" value="Unassembled WGS sequence"/>
</dbReference>
<dbReference type="eggNOG" id="ENOG502SJRQ">
    <property type="taxonomic scope" value="Eukaryota"/>
</dbReference>
<feature type="signal peptide" evidence="2">
    <location>
        <begin position="1"/>
        <end position="23"/>
    </location>
</feature>
<feature type="chain" id="PRO_5003087748" evidence="2">
    <location>
        <begin position="24"/>
        <end position="396"/>
    </location>
</feature>
<dbReference type="VEuPathDB" id="FungiDB:CC1G_15015"/>
<dbReference type="HOGENOM" id="CLU_059781_0_0_1"/>
<protein>
    <submittedName>
        <fullName evidence="3">Uncharacterized protein</fullName>
    </submittedName>
</protein>
<dbReference type="GeneID" id="9378644"/>
<dbReference type="AlphaFoldDB" id="D6RP67"/>
<accession>D6RP67</accession>
<evidence type="ECO:0000256" key="2">
    <source>
        <dbReference type="SAM" id="SignalP"/>
    </source>
</evidence>
<feature type="region of interest" description="Disordered" evidence="1">
    <location>
        <begin position="320"/>
        <end position="372"/>
    </location>
</feature>
<proteinExistence type="predicted"/>
<dbReference type="RefSeq" id="XP_002910684.1">
    <property type="nucleotide sequence ID" value="XM_002910638.1"/>
</dbReference>
<keyword evidence="2" id="KW-0732">Signal</keyword>
<dbReference type="OMA" id="TTCYLSQ"/>
<gene>
    <name evidence="3" type="ORF">CC1G_15015</name>
</gene>
<evidence type="ECO:0000313" key="4">
    <source>
        <dbReference type="Proteomes" id="UP000001861"/>
    </source>
</evidence>
<reference evidence="3 4" key="1">
    <citation type="journal article" date="2010" name="Proc. Natl. Acad. Sci. U.S.A.">
        <title>Insights into evolution of multicellular fungi from the assembled chromosomes of the mushroom Coprinopsis cinerea (Coprinus cinereus).</title>
        <authorList>
            <person name="Stajich J.E."/>
            <person name="Wilke S.K."/>
            <person name="Ahren D."/>
            <person name="Au C.H."/>
            <person name="Birren B.W."/>
            <person name="Borodovsky M."/>
            <person name="Burns C."/>
            <person name="Canback B."/>
            <person name="Casselton L.A."/>
            <person name="Cheng C.K."/>
            <person name="Deng J."/>
            <person name="Dietrich F.S."/>
            <person name="Fargo D.C."/>
            <person name="Farman M.L."/>
            <person name="Gathman A.C."/>
            <person name="Goldberg J."/>
            <person name="Guigo R."/>
            <person name="Hoegger P.J."/>
            <person name="Hooker J.B."/>
            <person name="Huggins A."/>
            <person name="James T.Y."/>
            <person name="Kamada T."/>
            <person name="Kilaru S."/>
            <person name="Kodira C."/>
            <person name="Kues U."/>
            <person name="Kupfer D."/>
            <person name="Kwan H.S."/>
            <person name="Lomsadze A."/>
            <person name="Li W."/>
            <person name="Lilly W.W."/>
            <person name="Ma L.J."/>
            <person name="Mackey A.J."/>
            <person name="Manning G."/>
            <person name="Martin F."/>
            <person name="Muraguchi H."/>
            <person name="Natvig D.O."/>
            <person name="Palmerini H."/>
            <person name="Ramesh M.A."/>
            <person name="Rehmeyer C.J."/>
            <person name="Roe B.A."/>
            <person name="Shenoy N."/>
            <person name="Stanke M."/>
            <person name="Ter-Hovhannisyan V."/>
            <person name="Tunlid A."/>
            <person name="Velagapudi R."/>
            <person name="Vision T.J."/>
            <person name="Zeng Q."/>
            <person name="Zolan M.E."/>
            <person name="Pukkila P.J."/>
        </authorList>
    </citation>
    <scope>NUCLEOTIDE SEQUENCE [LARGE SCALE GENOMIC DNA]</scope>
    <source>
        <strain evidence="4">Okayama-7 / 130 / ATCC MYA-4618 / FGSC 9003</strain>
    </source>
</reference>
<evidence type="ECO:0000313" key="3">
    <source>
        <dbReference type="EMBL" id="EFI27190.1"/>
    </source>
</evidence>
<feature type="compositionally biased region" description="Polar residues" evidence="1">
    <location>
        <begin position="320"/>
        <end position="342"/>
    </location>
</feature>
<evidence type="ECO:0000256" key="1">
    <source>
        <dbReference type="SAM" id="MobiDB-lite"/>
    </source>
</evidence>
<keyword evidence="4" id="KW-1185">Reference proteome</keyword>
<feature type="compositionally biased region" description="Low complexity" evidence="1">
    <location>
        <begin position="343"/>
        <end position="357"/>
    </location>
</feature>
<dbReference type="InParanoid" id="D6RP67"/>
<comment type="caution">
    <text evidence="3">The sequence shown here is derived from an EMBL/GenBank/DDBJ whole genome shotgun (WGS) entry which is preliminary data.</text>
</comment>
<dbReference type="EMBL" id="AACS02000008">
    <property type="protein sequence ID" value="EFI27190.1"/>
    <property type="molecule type" value="Genomic_DNA"/>
</dbReference>
<dbReference type="KEGG" id="cci:CC1G_15015"/>
<organism evidence="3 4">
    <name type="scientific">Coprinopsis cinerea (strain Okayama-7 / 130 / ATCC MYA-4618 / FGSC 9003)</name>
    <name type="common">Inky cap fungus</name>
    <name type="synonym">Hormographiella aspergillata</name>
    <dbReference type="NCBI Taxonomy" id="240176"/>
    <lineage>
        <taxon>Eukaryota</taxon>
        <taxon>Fungi</taxon>
        <taxon>Dikarya</taxon>
        <taxon>Basidiomycota</taxon>
        <taxon>Agaricomycotina</taxon>
        <taxon>Agaricomycetes</taxon>
        <taxon>Agaricomycetidae</taxon>
        <taxon>Agaricales</taxon>
        <taxon>Agaricineae</taxon>
        <taxon>Psathyrellaceae</taxon>
        <taxon>Coprinopsis</taxon>
    </lineage>
</organism>
<dbReference type="OrthoDB" id="3356102at2759"/>